<evidence type="ECO:0000313" key="1">
    <source>
        <dbReference type="EMBL" id="COW75533.1"/>
    </source>
</evidence>
<sequence>MLGLGSELAEWHSGVVGPWLADWVPDWAQDWPWGLALAVVAARHF</sequence>
<proteinExistence type="predicted"/>
<dbReference type="AlphaFoldDB" id="A0A0T5Y4U1"/>
<accession>A0A0T5Y4U1</accession>
<protein>
    <submittedName>
        <fullName evidence="1">Uncharacterized protein</fullName>
    </submittedName>
</protein>
<evidence type="ECO:0000313" key="2">
    <source>
        <dbReference type="Proteomes" id="UP000038802"/>
    </source>
</evidence>
<dbReference type="EMBL" id="CSAE01000680">
    <property type="protein sequence ID" value="COW75533.1"/>
    <property type="molecule type" value="Genomic_DNA"/>
</dbReference>
<name>A0A0T5Y4U1_MYCTX</name>
<organism evidence="1 2">
    <name type="scientific">Mycobacterium tuberculosis</name>
    <dbReference type="NCBI Taxonomy" id="1773"/>
    <lineage>
        <taxon>Bacteria</taxon>
        <taxon>Bacillati</taxon>
        <taxon>Actinomycetota</taxon>
        <taxon>Actinomycetes</taxon>
        <taxon>Mycobacteriales</taxon>
        <taxon>Mycobacteriaceae</taxon>
        <taxon>Mycobacterium</taxon>
        <taxon>Mycobacterium tuberculosis complex</taxon>
    </lineage>
</organism>
<dbReference type="Proteomes" id="UP000038802">
    <property type="component" value="Unassembled WGS sequence"/>
</dbReference>
<reference evidence="2" key="1">
    <citation type="submission" date="2015-03" db="EMBL/GenBank/DDBJ databases">
        <authorList>
            <consortium name="Pathogen Informatics"/>
        </authorList>
    </citation>
    <scope>NUCLEOTIDE SEQUENCE [LARGE SCALE GENOMIC DNA]</scope>
    <source>
        <strain evidence="2">K00500041</strain>
    </source>
</reference>
<gene>
    <name evidence="1" type="ORF">ERS007703_04166</name>
</gene>
<dbReference type="PATRIC" id="fig|1773.206.peg.3280"/>